<evidence type="ECO:0000313" key="2">
    <source>
        <dbReference type="EMBL" id="KYC42615.1"/>
    </source>
</evidence>
<dbReference type="SMR" id="A0A139XD61"/>
<dbReference type="PANTHER" id="PTHR12461:SF105">
    <property type="entry name" value="HYPOXIA-INDUCIBLE FACTOR 1-ALPHA INHIBITOR"/>
    <property type="match status" value="1"/>
</dbReference>
<protein>
    <recommendedName>
        <fullName evidence="1">JmjC domain-containing protein</fullName>
    </recommendedName>
</protein>
<dbReference type="AlphaFoldDB" id="A0A139XD61"/>
<dbReference type="EMBL" id="ANNX02000018">
    <property type="protein sequence ID" value="KYC42615.1"/>
    <property type="molecule type" value="Genomic_DNA"/>
</dbReference>
<organism evidence="2 3">
    <name type="scientific">Scytonema hofmannii PCC 7110</name>
    <dbReference type="NCBI Taxonomy" id="128403"/>
    <lineage>
        <taxon>Bacteria</taxon>
        <taxon>Bacillati</taxon>
        <taxon>Cyanobacteriota</taxon>
        <taxon>Cyanophyceae</taxon>
        <taxon>Nostocales</taxon>
        <taxon>Scytonemataceae</taxon>
        <taxon>Scytonema</taxon>
    </lineage>
</organism>
<dbReference type="Pfam" id="PF13621">
    <property type="entry name" value="Cupin_8"/>
    <property type="match status" value="1"/>
</dbReference>
<accession>A0A139XD61</accession>
<feature type="domain" description="JmjC" evidence="1">
    <location>
        <begin position="106"/>
        <end position="269"/>
    </location>
</feature>
<sequence length="296" mass="35037">MKLHVENQVIQTSVKKIERIYQPTQEQFKQATRSYTQPIIITGKIAEWKAFDLWSIDYLNSVVGNKEVKISISKNKIFTFAPENDFILPSIQMPFTDFTNWILHEKKADHYYYLYQTPIESSFPELFPDIEIPEYVNKNLIMVSNLWIGTGGNTTPLHWDSAKNLLSQVRGRKRILLFEPKQTAFLYPFSVHSKTPHMSHLNIDKPDLDKFPKFQNAKSIECTLEPGEMLFIPAFWWHQVYSLDQINIAINFWWQANLKDYLTPQARRILIQNPKQVWYILKDFAKKLYEKKWSSL</sequence>
<dbReference type="InterPro" id="IPR041667">
    <property type="entry name" value="Cupin_8"/>
</dbReference>
<comment type="caution">
    <text evidence="2">The sequence shown here is derived from an EMBL/GenBank/DDBJ whole genome shotgun (WGS) entry which is preliminary data.</text>
</comment>
<dbReference type="PANTHER" id="PTHR12461">
    <property type="entry name" value="HYPOXIA-INDUCIBLE FACTOR 1 ALPHA INHIBITOR-RELATED"/>
    <property type="match status" value="1"/>
</dbReference>
<dbReference type="Proteomes" id="UP000076925">
    <property type="component" value="Unassembled WGS sequence"/>
</dbReference>
<dbReference type="SUPFAM" id="SSF51197">
    <property type="entry name" value="Clavaminate synthase-like"/>
    <property type="match status" value="1"/>
</dbReference>
<proteinExistence type="predicted"/>
<reference evidence="2 3" key="1">
    <citation type="journal article" date="2013" name="Genome Biol. Evol.">
        <title>Genomes of Stigonematalean cyanobacteria (subsection V) and the evolution of oxygenic photosynthesis from prokaryotes to plastids.</title>
        <authorList>
            <person name="Dagan T."/>
            <person name="Roettger M."/>
            <person name="Stucken K."/>
            <person name="Landan G."/>
            <person name="Koch R."/>
            <person name="Major P."/>
            <person name="Gould S.B."/>
            <person name="Goremykin V.V."/>
            <person name="Rippka R."/>
            <person name="Tandeau de Marsac N."/>
            <person name="Gugger M."/>
            <person name="Lockhart P.J."/>
            <person name="Allen J.F."/>
            <person name="Brune I."/>
            <person name="Maus I."/>
            <person name="Puhler A."/>
            <person name="Martin W.F."/>
        </authorList>
    </citation>
    <scope>NUCLEOTIDE SEQUENCE [LARGE SCALE GENOMIC DNA]</scope>
    <source>
        <strain evidence="2 3">PCC 7110</strain>
    </source>
</reference>
<keyword evidence="3" id="KW-1185">Reference proteome</keyword>
<dbReference type="Gene3D" id="2.60.120.650">
    <property type="entry name" value="Cupin"/>
    <property type="match status" value="1"/>
</dbReference>
<gene>
    <name evidence="2" type="ORF">WA1_15550</name>
</gene>
<dbReference type="PROSITE" id="PS51184">
    <property type="entry name" value="JMJC"/>
    <property type="match status" value="1"/>
</dbReference>
<dbReference type="OrthoDB" id="118524at2"/>
<dbReference type="STRING" id="128403.WA1_15550"/>
<evidence type="ECO:0000313" key="3">
    <source>
        <dbReference type="Proteomes" id="UP000076925"/>
    </source>
</evidence>
<dbReference type="SMART" id="SM00558">
    <property type="entry name" value="JmjC"/>
    <property type="match status" value="1"/>
</dbReference>
<name>A0A139XD61_9CYAN</name>
<dbReference type="InterPro" id="IPR003347">
    <property type="entry name" value="JmjC_dom"/>
</dbReference>
<dbReference type="RefSeq" id="WP_017742676.1">
    <property type="nucleotide sequence ID" value="NZ_KQ976354.1"/>
</dbReference>
<evidence type="ECO:0000259" key="1">
    <source>
        <dbReference type="PROSITE" id="PS51184"/>
    </source>
</evidence>